<proteinExistence type="predicted"/>
<dbReference type="AlphaFoldDB" id="A0A9D2HXE1"/>
<name>A0A9D2HXE1_9BACE</name>
<reference evidence="2" key="2">
    <citation type="submission" date="2021-04" db="EMBL/GenBank/DDBJ databases">
        <authorList>
            <person name="Gilroy R."/>
        </authorList>
    </citation>
    <scope>NUCLEOTIDE SEQUENCE</scope>
    <source>
        <strain evidence="2">ChiHjej12B11-9795</strain>
    </source>
</reference>
<dbReference type="Proteomes" id="UP000823862">
    <property type="component" value="Unassembled WGS sequence"/>
</dbReference>
<sequence>MEVELILSTVLAFATVCYTIINLMMWLESRATRKQKITPQVIVYLKTTEDHLTLCVHIKNIGEGCARNVQVRVLKDYNQFGKEQYPLSNLMFFKNGASIFPPQYELKFYIDSVKNIDYESNNSYIELEVLYQDIDNKHYREVYQLPFNQIVGTNYSNPPETYMGQIPYYLKEISKLIKNLPKE</sequence>
<protein>
    <submittedName>
        <fullName evidence="2">Uncharacterized protein</fullName>
    </submittedName>
</protein>
<keyword evidence="1" id="KW-0472">Membrane</keyword>
<dbReference type="EMBL" id="DWZI01000042">
    <property type="protein sequence ID" value="HJA86219.1"/>
    <property type="molecule type" value="Genomic_DNA"/>
</dbReference>
<reference evidence="2" key="1">
    <citation type="journal article" date="2021" name="PeerJ">
        <title>Extensive microbial diversity within the chicken gut microbiome revealed by metagenomics and culture.</title>
        <authorList>
            <person name="Gilroy R."/>
            <person name="Ravi A."/>
            <person name="Getino M."/>
            <person name="Pursley I."/>
            <person name="Horton D.L."/>
            <person name="Alikhan N.F."/>
            <person name="Baker D."/>
            <person name="Gharbi K."/>
            <person name="Hall N."/>
            <person name="Watson M."/>
            <person name="Adriaenssens E.M."/>
            <person name="Foster-Nyarko E."/>
            <person name="Jarju S."/>
            <person name="Secka A."/>
            <person name="Antonio M."/>
            <person name="Oren A."/>
            <person name="Chaudhuri R.R."/>
            <person name="La Ragione R."/>
            <person name="Hildebrand F."/>
            <person name="Pallen M.J."/>
        </authorList>
    </citation>
    <scope>NUCLEOTIDE SEQUENCE</scope>
    <source>
        <strain evidence="2">ChiHjej12B11-9795</strain>
    </source>
</reference>
<feature type="transmembrane region" description="Helical" evidence="1">
    <location>
        <begin position="6"/>
        <end position="27"/>
    </location>
</feature>
<evidence type="ECO:0000313" key="3">
    <source>
        <dbReference type="Proteomes" id="UP000823862"/>
    </source>
</evidence>
<comment type="caution">
    <text evidence="2">The sequence shown here is derived from an EMBL/GenBank/DDBJ whole genome shotgun (WGS) entry which is preliminary data.</text>
</comment>
<accession>A0A9D2HXE1</accession>
<evidence type="ECO:0000256" key="1">
    <source>
        <dbReference type="SAM" id="Phobius"/>
    </source>
</evidence>
<gene>
    <name evidence="2" type="ORF">H9950_08540</name>
</gene>
<organism evidence="2 3">
    <name type="scientific">Candidatus Bacteroides avicola</name>
    <dbReference type="NCBI Taxonomy" id="2838468"/>
    <lineage>
        <taxon>Bacteria</taxon>
        <taxon>Pseudomonadati</taxon>
        <taxon>Bacteroidota</taxon>
        <taxon>Bacteroidia</taxon>
        <taxon>Bacteroidales</taxon>
        <taxon>Bacteroidaceae</taxon>
        <taxon>Bacteroides</taxon>
    </lineage>
</organism>
<evidence type="ECO:0000313" key="2">
    <source>
        <dbReference type="EMBL" id="HJA86219.1"/>
    </source>
</evidence>
<keyword evidence="1" id="KW-0812">Transmembrane</keyword>
<keyword evidence="1" id="KW-1133">Transmembrane helix</keyword>